<sequence length="271" mass="28859">MPASSTCTTSATNASTPAIPSVTASRRTLKCSLTYILTGGTFLLGACSPAPSNLDASALPTTPLPGDQFSAAAGLPHTLNAEQLYLACAREAAEHGIRVKPFPSTQASAKNGGKERKADADAPAIDVMDMSVENGCEARPGTARNTAPGSTQPFSAYQEIREIRDSGKRLKITQQMPAERLQVELGEQTPMADGARNKADETMMDGSKPLKNAPNAPRWACSAGRDMSMQSHFMLLNLCLHDTTPAQAEAQTQSYNPQHKKKTRVIMRLAT</sequence>
<proteinExistence type="predicted"/>
<dbReference type="RefSeq" id="WP_408157700.1">
    <property type="nucleotide sequence ID" value="NZ_JAQQFM010000004.1"/>
</dbReference>
<accession>A0ABW9A9W1</accession>
<comment type="caution">
    <text evidence="1">The sequence shown here is derived from an EMBL/GenBank/DDBJ whole genome shotgun (WGS) entry which is preliminary data.</text>
</comment>
<gene>
    <name evidence="1" type="ORF">PQR62_10835</name>
</gene>
<name>A0ABW9A9W1_9BURK</name>
<evidence type="ECO:0008006" key="3">
    <source>
        <dbReference type="Google" id="ProtNLM"/>
    </source>
</evidence>
<evidence type="ECO:0000313" key="1">
    <source>
        <dbReference type="EMBL" id="MFL9924762.1"/>
    </source>
</evidence>
<reference evidence="1 2" key="1">
    <citation type="journal article" date="2024" name="Chem. Sci.">
        <title>Discovery of megapolipeptins by genome mining of a Burkholderiales bacteria collection.</title>
        <authorList>
            <person name="Paulo B.S."/>
            <person name="Recchia M.J.J."/>
            <person name="Lee S."/>
            <person name="Fergusson C.H."/>
            <person name="Romanowski S.B."/>
            <person name="Hernandez A."/>
            <person name="Krull N."/>
            <person name="Liu D.Y."/>
            <person name="Cavanagh H."/>
            <person name="Bos A."/>
            <person name="Gray C.A."/>
            <person name="Murphy B.T."/>
            <person name="Linington R.G."/>
            <person name="Eustaquio A.S."/>
        </authorList>
    </citation>
    <scope>NUCLEOTIDE SEQUENCE [LARGE SCALE GENOMIC DNA]</scope>
    <source>
        <strain evidence="1 2">RL21-008-BIB-A</strain>
    </source>
</reference>
<dbReference type="EMBL" id="JAQQFM010000004">
    <property type="protein sequence ID" value="MFL9924762.1"/>
    <property type="molecule type" value="Genomic_DNA"/>
</dbReference>
<protein>
    <recommendedName>
        <fullName evidence="3">Lipoprotein</fullName>
    </recommendedName>
</protein>
<evidence type="ECO:0000313" key="2">
    <source>
        <dbReference type="Proteomes" id="UP001629246"/>
    </source>
</evidence>
<organism evidence="1 2">
    <name type="scientific">Herbaspirillum lusitanum</name>
    <dbReference type="NCBI Taxonomy" id="213312"/>
    <lineage>
        <taxon>Bacteria</taxon>
        <taxon>Pseudomonadati</taxon>
        <taxon>Pseudomonadota</taxon>
        <taxon>Betaproteobacteria</taxon>
        <taxon>Burkholderiales</taxon>
        <taxon>Oxalobacteraceae</taxon>
        <taxon>Herbaspirillum</taxon>
    </lineage>
</organism>
<keyword evidence="2" id="KW-1185">Reference proteome</keyword>
<dbReference type="Proteomes" id="UP001629246">
    <property type="component" value="Unassembled WGS sequence"/>
</dbReference>